<dbReference type="Proteomes" id="UP000316313">
    <property type="component" value="Plasmid unnamed1"/>
</dbReference>
<dbReference type="RefSeq" id="WP_141462489.1">
    <property type="nucleotide sequence ID" value="NZ_CP038142.1"/>
</dbReference>
<keyword evidence="1" id="KW-0614">Plasmid</keyword>
<geneLocation type="plasmid" evidence="1">
    <name>unnamed1</name>
</geneLocation>
<organism evidence="1 2">
    <name type="scientific">Swingsia samuiensis</name>
    <dbReference type="NCBI Taxonomy" id="1293412"/>
    <lineage>
        <taxon>Bacteria</taxon>
        <taxon>Pseudomonadati</taxon>
        <taxon>Pseudomonadota</taxon>
        <taxon>Alphaproteobacteria</taxon>
        <taxon>Acetobacterales</taxon>
        <taxon>Acetobacteraceae</taxon>
        <taxon>Swingsia</taxon>
    </lineage>
</organism>
<gene>
    <name evidence="1" type="ORF">E3D00_10420</name>
</gene>
<accession>A0A4Y6UKJ9</accession>
<reference evidence="1 2" key="1">
    <citation type="submission" date="2019-03" db="EMBL/GenBank/DDBJ databases">
        <title>The complete genome sequence of Swingsia samuiensis NBRC107927(T).</title>
        <authorList>
            <person name="Chua K.-O."/>
            <person name="Chan K.-G."/>
            <person name="See-Too W.-S."/>
        </authorList>
    </citation>
    <scope>NUCLEOTIDE SEQUENCE [LARGE SCALE GENOMIC DNA]</scope>
    <source>
        <strain evidence="1 2">AH83</strain>
        <plasmid evidence="1 2">unnamed1</plasmid>
    </source>
</reference>
<protein>
    <submittedName>
        <fullName evidence="1">Uncharacterized protein</fullName>
    </submittedName>
</protein>
<evidence type="ECO:0000313" key="1">
    <source>
        <dbReference type="EMBL" id="QDH18103.1"/>
    </source>
</evidence>
<keyword evidence="2" id="KW-1185">Reference proteome</keyword>
<name>A0A4Y6UKJ9_9PROT</name>
<proteinExistence type="predicted"/>
<evidence type="ECO:0000313" key="2">
    <source>
        <dbReference type="Proteomes" id="UP000316313"/>
    </source>
</evidence>
<dbReference type="AlphaFoldDB" id="A0A4Y6UKJ9"/>
<dbReference type="EMBL" id="CP038142">
    <property type="protein sequence ID" value="QDH18103.1"/>
    <property type="molecule type" value="Genomic_DNA"/>
</dbReference>
<sequence length="63" mass="6879">MLGLLLALLLPFQLSGLPGFLGRPDVLLASDLSLTHQLLPLVLKTPVVHPLFDLVPWCCHVNL</sequence>
<dbReference type="KEGG" id="ssam:E3D00_10420"/>